<protein>
    <submittedName>
        <fullName evidence="2">Hypothetical_protein</fullName>
    </submittedName>
</protein>
<dbReference type="AlphaFoldDB" id="A0AA86V1Y3"/>
<sequence length="129" mass="14881">MPEEVISQYPSYASVDTDVDETIVLEKSPSKPKLKLNLAQSKLQSKSLVNQNQLSINVGSLKIDKSELEKFQQMQTKMGEMLNKLAMYELNEEERKIQLQKRHEIISQSLLKSKIVGVNRKQQHQELLK</sequence>
<organism evidence="1">
    <name type="scientific">Hexamita inflata</name>
    <dbReference type="NCBI Taxonomy" id="28002"/>
    <lineage>
        <taxon>Eukaryota</taxon>
        <taxon>Metamonada</taxon>
        <taxon>Diplomonadida</taxon>
        <taxon>Hexamitidae</taxon>
        <taxon>Hexamitinae</taxon>
        <taxon>Hexamita</taxon>
    </lineage>
</organism>
<dbReference type="EMBL" id="CATOUU010000852">
    <property type="protein sequence ID" value="CAI9954973.1"/>
    <property type="molecule type" value="Genomic_DNA"/>
</dbReference>
<comment type="caution">
    <text evidence="1">The sequence shown here is derived from an EMBL/GenBank/DDBJ whole genome shotgun (WGS) entry which is preliminary data.</text>
</comment>
<accession>A0AA86V1Y3</accession>
<gene>
    <name evidence="1" type="ORF">HINF_LOCUS42618</name>
    <name evidence="2" type="ORF">HINF_LOCUS52068</name>
</gene>
<name>A0AA86V1Y3_9EUKA</name>
<evidence type="ECO:0000313" key="1">
    <source>
        <dbReference type="EMBL" id="CAI9954973.1"/>
    </source>
</evidence>
<reference evidence="1" key="1">
    <citation type="submission" date="2023-06" db="EMBL/GenBank/DDBJ databases">
        <authorList>
            <person name="Kurt Z."/>
        </authorList>
    </citation>
    <scope>NUCLEOTIDE SEQUENCE</scope>
</reference>
<proteinExistence type="predicted"/>
<keyword evidence="3" id="KW-1185">Reference proteome</keyword>
<evidence type="ECO:0000313" key="3">
    <source>
        <dbReference type="Proteomes" id="UP001642409"/>
    </source>
</evidence>
<reference evidence="2 3" key="2">
    <citation type="submission" date="2024-07" db="EMBL/GenBank/DDBJ databases">
        <authorList>
            <person name="Akdeniz Z."/>
        </authorList>
    </citation>
    <scope>NUCLEOTIDE SEQUENCE [LARGE SCALE GENOMIC DNA]</scope>
</reference>
<dbReference type="EMBL" id="CAXDID020000257">
    <property type="protein sequence ID" value="CAL6065908.1"/>
    <property type="molecule type" value="Genomic_DNA"/>
</dbReference>
<evidence type="ECO:0000313" key="2">
    <source>
        <dbReference type="EMBL" id="CAL6065908.1"/>
    </source>
</evidence>
<dbReference type="Proteomes" id="UP001642409">
    <property type="component" value="Unassembled WGS sequence"/>
</dbReference>